<dbReference type="OrthoDB" id="2538017at2759"/>
<evidence type="ECO:0000256" key="4">
    <source>
        <dbReference type="ARBA" id="ARBA00022927"/>
    </source>
</evidence>
<evidence type="ECO:0000313" key="10">
    <source>
        <dbReference type="Proteomes" id="UP000689129"/>
    </source>
</evidence>
<feature type="compositionally biased region" description="Polar residues" evidence="8">
    <location>
        <begin position="164"/>
        <end position="176"/>
    </location>
</feature>
<keyword evidence="3" id="KW-0509">mRNA transport</keyword>
<dbReference type="GO" id="GO:0008139">
    <property type="term" value="F:nuclear localization sequence binding"/>
    <property type="evidence" value="ECO:0007669"/>
    <property type="project" value="InterPro"/>
</dbReference>
<feature type="region of interest" description="Disordered" evidence="8">
    <location>
        <begin position="149"/>
        <end position="316"/>
    </location>
</feature>
<evidence type="ECO:0000313" key="9">
    <source>
        <dbReference type="EMBL" id="KAG7121509.1"/>
    </source>
</evidence>
<evidence type="ECO:0000256" key="8">
    <source>
        <dbReference type="SAM" id="MobiDB-lite"/>
    </source>
</evidence>
<keyword evidence="5" id="KW-0811">Translocation</keyword>
<name>A0A8I3AIB0_VERLO</name>
<protein>
    <submittedName>
        <fullName evidence="9">Nucleoporin NUP49 like protein</fullName>
    </submittedName>
</protein>
<keyword evidence="4" id="KW-0653">Protein transport</keyword>
<dbReference type="GO" id="GO:0017056">
    <property type="term" value="F:structural constituent of nuclear pore"/>
    <property type="evidence" value="ECO:0007669"/>
    <property type="project" value="InterPro"/>
</dbReference>
<feature type="compositionally biased region" description="Gly residues" evidence="8">
    <location>
        <begin position="213"/>
        <end position="224"/>
    </location>
</feature>
<sequence>MASNSGKVRSLRRNPMDAEGDVAMMEPGFGGGLGASIHNDQGQQPKLIPSSKLPLHRSTPIGTTSGMVGKGLASLGAAPATGCPPTPSSHPNSANQIPSTPKLDFTFVPGPVAPTFPLKRCHPARASTKNNSQRLPAPQVEMFAANKPAGLTLNTPSSGGGLFGNTQSSTTAQQPASGGLFGGGANTQTQQQPASGGLFGNTASNQQTQQQGSTGGGGLFGGSTFGQPQQQQQSTGGGLFGASTTQNNQQQGGGGLFGASTALNTQQQQQQQQPQQQSGGLFGSTTQQKPAGLFGASTAAPAQQSTGAGLTMGQSTNQGAIPGVRIDLANVKGTTKFNDLTPQLQREIETCDNIIQQYMSQAGQIKSFMTAHEGDLARLTHDVEWLTRKFDGVKTTLEDDVKMTAQLKEVDKEEEPALEDCITLFSNEADRLDQMHQFQVQKVKEMEQHMPGVENGLYERMRALRDGASHFAGFGFAVELLDTVKALGDEIVRAAGLIVESREKLTELQLRTLPSRK</sequence>
<keyword evidence="6" id="KW-0906">Nuclear pore complex</keyword>
<reference evidence="9" key="1">
    <citation type="journal article" date="2021" name="Mol. Plant Pathol.">
        <title>A 20-kb lineage-specific genomic region tames virulence in pathogenic amphidiploid Verticillium longisporum.</title>
        <authorList>
            <person name="Harting R."/>
            <person name="Starke J."/>
            <person name="Kusch H."/>
            <person name="Poggeler S."/>
            <person name="Maurus I."/>
            <person name="Schluter R."/>
            <person name="Landesfeind M."/>
            <person name="Bulla I."/>
            <person name="Nowrousian M."/>
            <person name="de Jonge R."/>
            <person name="Stahlhut G."/>
            <person name="Hoff K.J."/>
            <person name="Asshauer K.P."/>
            <person name="Thurmer A."/>
            <person name="Stanke M."/>
            <person name="Daniel R."/>
            <person name="Morgenstern B."/>
            <person name="Thomma B.P.H.J."/>
            <person name="Kronstad J.W."/>
            <person name="Braus-Stromeyer S.A."/>
            <person name="Braus G.H."/>
        </authorList>
    </citation>
    <scope>NUCLEOTIDE SEQUENCE</scope>
    <source>
        <strain evidence="9">Vl32</strain>
    </source>
</reference>
<evidence type="ECO:0000256" key="2">
    <source>
        <dbReference type="ARBA" id="ARBA00022448"/>
    </source>
</evidence>
<evidence type="ECO:0000256" key="5">
    <source>
        <dbReference type="ARBA" id="ARBA00023010"/>
    </source>
</evidence>
<accession>A0A8I3AIB0</accession>
<feature type="compositionally biased region" description="Low complexity" evidence="8">
    <location>
        <begin position="266"/>
        <end position="277"/>
    </location>
</feature>
<feature type="compositionally biased region" description="Polar residues" evidence="8">
    <location>
        <begin position="89"/>
        <end position="99"/>
    </location>
</feature>
<dbReference type="InterPro" id="IPR024882">
    <property type="entry name" value="NUP58/p45/49"/>
</dbReference>
<dbReference type="Pfam" id="PF13634">
    <property type="entry name" value="Nucleoporin_FG"/>
    <property type="match status" value="1"/>
</dbReference>
<feature type="region of interest" description="Disordered" evidence="8">
    <location>
        <begin position="80"/>
        <end position="99"/>
    </location>
</feature>
<evidence type="ECO:0000256" key="3">
    <source>
        <dbReference type="ARBA" id="ARBA00022816"/>
    </source>
</evidence>
<keyword evidence="2" id="KW-0813">Transport</keyword>
<gene>
    <name evidence="9" type="ORF">HYQ45_014585</name>
</gene>
<organism evidence="9 10">
    <name type="scientific">Verticillium longisporum</name>
    <name type="common">Verticillium dahliae var. longisporum</name>
    <dbReference type="NCBI Taxonomy" id="100787"/>
    <lineage>
        <taxon>Eukaryota</taxon>
        <taxon>Fungi</taxon>
        <taxon>Dikarya</taxon>
        <taxon>Ascomycota</taxon>
        <taxon>Pezizomycotina</taxon>
        <taxon>Sordariomycetes</taxon>
        <taxon>Hypocreomycetidae</taxon>
        <taxon>Glomerellales</taxon>
        <taxon>Plectosphaerellaceae</taxon>
        <taxon>Verticillium</taxon>
    </lineage>
</organism>
<feature type="compositionally biased region" description="Low complexity" evidence="8">
    <location>
        <begin position="225"/>
        <end position="234"/>
    </location>
</feature>
<dbReference type="PANTHER" id="PTHR13437">
    <property type="entry name" value="NUCLEOPORIN P58/P45 NUCLEOPORIN-LIKE PROTEIN 1"/>
    <property type="match status" value="1"/>
</dbReference>
<evidence type="ECO:0000256" key="1">
    <source>
        <dbReference type="ARBA" id="ARBA00004567"/>
    </source>
</evidence>
<dbReference type="GO" id="GO:0015031">
    <property type="term" value="P:protein transport"/>
    <property type="evidence" value="ECO:0007669"/>
    <property type="project" value="UniProtKB-KW"/>
</dbReference>
<evidence type="ECO:0000256" key="7">
    <source>
        <dbReference type="ARBA" id="ARBA00023242"/>
    </source>
</evidence>
<dbReference type="EMBL" id="JAEMWZ010000372">
    <property type="protein sequence ID" value="KAG7121509.1"/>
    <property type="molecule type" value="Genomic_DNA"/>
</dbReference>
<keyword evidence="7" id="KW-0539">Nucleus</keyword>
<comment type="subcellular location">
    <subcellularLocation>
        <location evidence="1">Nucleus</location>
        <location evidence="1">Nuclear pore complex</location>
    </subcellularLocation>
</comment>
<proteinExistence type="predicted"/>
<dbReference type="Proteomes" id="UP000689129">
    <property type="component" value="Unassembled WGS sequence"/>
</dbReference>
<comment type="caution">
    <text evidence="9">The sequence shown here is derived from an EMBL/GenBank/DDBJ whole genome shotgun (WGS) entry which is preliminary data.</text>
</comment>
<feature type="compositionally biased region" description="Polar residues" evidence="8">
    <location>
        <begin position="300"/>
        <end position="316"/>
    </location>
</feature>
<dbReference type="AlphaFoldDB" id="A0A8I3AIB0"/>
<dbReference type="GO" id="GO:0051028">
    <property type="term" value="P:mRNA transport"/>
    <property type="evidence" value="ECO:0007669"/>
    <property type="project" value="UniProtKB-KW"/>
</dbReference>
<dbReference type="InterPro" id="IPR025574">
    <property type="entry name" value="Nucleoporin_FG_rpt"/>
</dbReference>
<dbReference type="PANTHER" id="PTHR13437:SF2">
    <property type="entry name" value="NUCLEOPORIN P58_P45"/>
    <property type="match status" value="1"/>
</dbReference>
<evidence type="ECO:0000256" key="6">
    <source>
        <dbReference type="ARBA" id="ARBA00023132"/>
    </source>
</evidence>
<dbReference type="GO" id="GO:0005643">
    <property type="term" value="C:nuclear pore"/>
    <property type="evidence" value="ECO:0007669"/>
    <property type="project" value="UniProtKB-SubCell"/>
</dbReference>